<accession>A0A1J5RJ44</accession>
<dbReference type="AlphaFoldDB" id="A0A1J5RJ44"/>
<protein>
    <submittedName>
        <fullName evidence="2">Uncharacterized protein</fullName>
    </submittedName>
</protein>
<gene>
    <name evidence="2" type="ORF">GALL_259530</name>
</gene>
<dbReference type="EMBL" id="MLJW01000240">
    <property type="protein sequence ID" value="OIQ92116.1"/>
    <property type="molecule type" value="Genomic_DNA"/>
</dbReference>
<proteinExistence type="predicted"/>
<name>A0A1J5RJ44_9ZZZZ</name>
<sequence>MTGNFPIMRRPVGQHAHPLLIDQVVYVKAGRTEAETERRIAEACAASAIDPARAVACVEAPPAGKQRAGKGVKSAGKPGKGASGPDFAPSVHGKENTPCHSPN</sequence>
<comment type="caution">
    <text evidence="2">The sequence shown here is derived from an EMBL/GenBank/DDBJ whole genome shotgun (WGS) entry which is preliminary data.</text>
</comment>
<reference evidence="2" key="1">
    <citation type="submission" date="2016-10" db="EMBL/GenBank/DDBJ databases">
        <title>Sequence of Gallionella enrichment culture.</title>
        <authorList>
            <person name="Poehlein A."/>
            <person name="Muehling M."/>
            <person name="Daniel R."/>
        </authorList>
    </citation>
    <scope>NUCLEOTIDE SEQUENCE</scope>
</reference>
<evidence type="ECO:0000313" key="2">
    <source>
        <dbReference type="EMBL" id="OIQ92116.1"/>
    </source>
</evidence>
<evidence type="ECO:0000256" key="1">
    <source>
        <dbReference type="SAM" id="MobiDB-lite"/>
    </source>
</evidence>
<organism evidence="2">
    <name type="scientific">mine drainage metagenome</name>
    <dbReference type="NCBI Taxonomy" id="410659"/>
    <lineage>
        <taxon>unclassified sequences</taxon>
        <taxon>metagenomes</taxon>
        <taxon>ecological metagenomes</taxon>
    </lineage>
</organism>
<feature type="region of interest" description="Disordered" evidence="1">
    <location>
        <begin position="60"/>
        <end position="103"/>
    </location>
</feature>